<protein>
    <recommendedName>
        <fullName evidence="4">Porin</fullName>
    </recommendedName>
</protein>
<evidence type="ECO:0000313" key="2">
    <source>
        <dbReference type="EMBL" id="PZO43367.1"/>
    </source>
</evidence>
<accession>A0A2W4WJI5</accession>
<name>A0A2W4WJI5_9CYAN</name>
<dbReference type="Proteomes" id="UP000249467">
    <property type="component" value="Unassembled WGS sequence"/>
</dbReference>
<reference evidence="2 3" key="2">
    <citation type="submission" date="2018-06" db="EMBL/GenBank/DDBJ databases">
        <title>Metagenomic assembly of (sub)arctic Cyanobacteria and their associated microbiome from non-axenic cultures.</title>
        <authorList>
            <person name="Baurain D."/>
        </authorList>
    </citation>
    <scope>NUCLEOTIDE SEQUENCE [LARGE SCALE GENOMIC DNA]</scope>
    <source>
        <strain evidence="2">ULC066bin1</strain>
    </source>
</reference>
<sequence>MQKIIKLSTLGLSLAVASSSIVGISVLAPSAKAASIYADNYPVFPLNNGIEFSGLWEFTFVGSYGSYKSNFGIA</sequence>
<comment type="caution">
    <text evidence="2">The sequence shown here is derived from an EMBL/GenBank/DDBJ whole genome shotgun (WGS) entry which is preliminary data.</text>
</comment>
<proteinExistence type="predicted"/>
<evidence type="ECO:0008006" key="4">
    <source>
        <dbReference type="Google" id="ProtNLM"/>
    </source>
</evidence>
<evidence type="ECO:0000256" key="1">
    <source>
        <dbReference type="SAM" id="SignalP"/>
    </source>
</evidence>
<evidence type="ECO:0000313" key="3">
    <source>
        <dbReference type="Proteomes" id="UP000249467"/>
    </source>
</evidence>
<dbReference type="EMBL" id="QBML01000005">
    <property type="protein sequence ID" value="PZO43367.1"/>
    <property type="molecule type" value="Genomic_DNA"/>
</dbReference>
<feature type="chain" id="PRO_5016157757" description="Porin" evidence="1">
    <location>
        <begin position="34"/>
        <end position="74"/>
    </location>
</feature>
<reference evidence="2 3" key="1">
    <citation type="submission" date="2018-04" db="EMBL/GenBank/DDBJ databases">
        <authorList>
            <person name="Go L.Y."/>
            <person name="Mitchell J.A."/>
        </authorList>
    </citation>
    <scope>NUCLEOTIDE SEQUENCE [LARGE SCALE GENOMIC DNA]</scope>
    <source>
        <strain evidence="2">ULC066bin1</strain>
    </source>
</reference>
<dbReference type="AlphaFoldDB" id="A0A2W4WJI5"/>
<gene>
    <name evidence="2" type="ORF">DCF19_05320</name>
</gene>
<feature type="signal peptide" evidence="1">
    <location>
        <begin position="1"/>
        <end position="33"/>
    </location>
</feature>
<organism evidence="2 3">
    <name type="scientific">Pseudanabaena frigida</name>
    <dbReference type="NCBI Taxonomy" id="945775"/>
    <lineage>
        <taxon>Bacteria</taxon>
        <taxon>Bacillati</taxon>
        <taxon>Cyanobacteriota</taxon>
        <taxon>Cyanophyceae</taxon>
        <taxon>Pseudanabaenales</taxon>
        <taxon>Pseudanabaenaceae</taxon>
        <taxon>Pseudanabaena</taxon>
    </lineage>
</organism>
<keyword evidence="1" id="KW-0732">Signal</keyword>